<accession>A0A558BMC7</accession>
<keyword evidence="2" id="KW-1185">Reference proteome</keyword>
<dbReference type="RefSeq" id="WP_144851792.1">
    <property type="nucleotide sequence ID" value="NZ_VMRJ01000006.1"/>
</dbReference>
<dbReference type="Proteomes" id="UP000317624">
    <property type="component" value="Unassembled WGS sequence"/>
</dbReference>
<gene>
    <name evidence="1" type="ORF">FNT36_20980</name>
</gene>
<dbReference type="AlphaFoldDB" id="A0A558BMC7"/>
<sequence length="317" mass="34654">MTKLLLRVALLLGAVGLLGGLGIWLGLRYGYVDAFYARFAAQPAGSLVLGTSRAAQGIKPGVLAARLGGRYQGPWLNYAFTLAESPYGPGYLGSIQRKLAPGTRHGLFVLAVDPWSLSMPAAVLDKRPLVFPEAQSMVSQLRSVSQSPNLDYLAHYLHKPFYQLLLDTDPRHVVERLHPDGWLEIAIPPPTADTALLRRRTAEKLATYRPIAANSRLAAVRLLSLWQTITLLKQHGQVVLVRLPTGAAMAALEDDYQPGFDQLMGQAAAEQHVIYRSYLHSPYATNDGNHLTRDAAEQFSQRLATDITQLAAAPEGE</sequence>
<evidence type="ECO:0000313" key="1">
    <source>
        <dbReference type="EMBL" id="TVT37650.1"/>
    </source>
</evidence>
<evidence type="ECO:0000313" key="2">
    <source>
        <dbReference type="Proteomes" id="UP000317624"/>
    </source>
</evidence>
<proteinExistence type="predicted"/>
<organism evidence="1 2">
    <name type="scientific">Hymenobacter setariae</name>
    <dbReference type="NCBI Taxonomy" id="2594794"/>
    <lineage>
        <taxon>Bacteria</taxon>
        <taxon>Pseudomonadati</taxon>
        <taxon>Bacteroidota</taxon>
        <taxon>Cytophagia</taxon>
        <taxon>Cytophagales</taxon>
        <taxon>Hymenobacteraceae</taxon>
        <taxon>Hymenobacter</taxon>
    </lineage>
</organism>
<comment type="caution">
    <text evidence="1">The sequence shown here is derived from an EMBL/GenBank/DDBJ whole genome shotgun (WGS) entry which is preliminary data.</text>
</comment>
<dbReference type="EMBL" id="VMRJ01000006">
    <property type="protein sequence ID" value="TVT37650.1"/>
    <property type="molecule type" value="Genomic_DNA"/>
</dbReference>
<dbReference type="OrthoDB" id="1433719at2"/>
<reference evidence="1 2" key="1">
    <citation type="submission" date="2019-07" db="EMBL/GenBank/DDBJ databases">
        <title>Hymenobacter sp. straun FUR1 Genome sequencing and assembly.</title>
        <authorList>
            <person name="Chhetri G."/>
        </authorList>
    </citation>
    <scope>NUCLEOTIDE SEQUENCE [LARGE SCALE GENOMIC DNA]</scope>
    <source>
        <strain evidence="1 2">Fur1</strain>
    </source>
</reference>
<protein>
    <submittedName>
        <fullName evidence="1">Uncharacterized protein</fullName>
    </submittedName>
</protein>
<name>A0A558BMC7_9BACT</name>